<accession>A0A6B9FKI2</accession>
<dbReference type="InterPro" id="IPR013785">
    <property type="entry name" value="Aldolase_TIM"/>
</dbReference>
<evidence type="ECO:0000313" key="13">
    <source>
        <dbReference type="Proteomes" id="UP000012488"/>
    </source>
</evidence>
<evidence type="ECO:0000259" key="11">
    <source>
        <dbReference type="Pfam" id="PF00218"/>
    </source>
</evidence>
<evidence type="ECO:0000256" key="3">
    <source>
        <dbReference type="ARBA" id="ARBA00012362"/>
    </source>
</evidence>
<keyword evidence="5 10" id="KW-0028">Amino-acid biosynthesis</keyword>
<dbReference type="PANTHER" id="PTHR22854">
    <property type="entry name" value="TRYPTOPHAN BIOSYNTHESIS PROTEIN"/>
    <property type="match status" value="1"/>
</dbReference>
<dbReference type="AlphaFoldDB" id="A0A6B9FKI2"/>
<gene>
    <name evidence="10 12" type="primary">trpC</name>
    <name evidence="12" type="ORF">MMSR116_15385</name>
</gene>
<dbReference type="Pfam" id="PF00218">
    <property type="entry name" value="IGPS"/>
    <property type="match status" value="1"/>
</dbReference>
<dbReference type="KEGG" id="mmes:MMSR116_15385"/>
<dbReference type="GO" id="GO:0000162">
    <property type="term" value="P:L-tryptophan biosynthetic process"/>
    <property type="evidence" value="ECO:0007669"/>
    <property type="project" value="UniProtKB-UniRule"/>
</dbReference>
<evidence type="ECO:0000256" key="4">
    <source>
        <dbReference type="ARBA" id="ARBA00018080"/>
    </source>
</evidence>
<name>A0A6B9FKI2_9HYPH</name>
<dbReference type="PANTHER" id="PTHR22854:SF2">
    <property type="entry name" value="INDOLE-3-GLYCEROL-PHOSPHATE SYNTHASE"/>
    <property type="match status" value="1"/>
</dbReference>
<dbReference type="OrthoDB" id="9804217at2"/>
<evidence type="ECO:0000256" key="7">
    <source>
        <dbReference type="ARBA" id="ARBA00022822"/>
    </source>
</evidence>
<dbReference type="Proteomes" id="UP000012488">
    <property type="component" value="Chromosome"/>
</dbReference>
<dbReference type="EC" id="4.1.1.48" evidence="3 10"/>
<reference evidence="12 13" key="2">
    <citation type="journal article" date="2013" name="Genome Announc.">
        <title>Draft Genome Sequence of Methylobacterium mesophilicum Strain SR1.6/6, Isolated from Citrus sinensis.</title>
        <authorList>
            <person name="Marinho Almeida D."/>
            <person name="Dini-Andreote F."/>
            <person name="Camargo Neves A.A."/>
            <person name="Juca Ramos R.T."/>
            <person name="Andreote F.D."/>
            <person name="Carneiro A.R."/>
            <person name="Oliveira de Souza Lima A."/>
            <person name="Caracciolo Gomes de Sa P.H."/>
            <person name="Ribeiro Barbosa M.S."/>
            <person name="Araujo W.L."/>
            <person name="Silva A."/>
        </authorList>
    </citation>
    <scope>NUCLEOTIDE SEQUENCE [LARGE SCALE GENOMIC DNA]</scope>
    <source>
        <strain evidence="12 13">SR1.6/6</strain>
    </source>
</reference>
<dbReference type="CDD" id="cd00331">
    <property type="entry name" value="IGPS"/>
    <property type="match status" value="1"/>
</dbReference>
<dbReference type="Gene3D" id="3.20.20.70">
    <property type="entry name" value="Aldolase class I"/>
    <property type="match status" value="1"/>
</dbReference>
<dbReference type="SUPFAM" id="SSF51366">
    <property type="entry name" value="Ribulose-phoshate binding barrel"/>
    <property type="match status" value="1"/>
</dbReference>
<evidence type="ECO:0000256" key="2">
    <source>
        <dbReference type="ARBA" id="ARBA00004696"/>
    </source>
</evidence>
<evidence type="ECO:0000256" key="9">
    <source>
        <dbReference type="ARBA" id="ARBA00023239"/>
    </source>
</evidence>
<evidence type="ECO:0000313" key="12">
    <source>
        <dbReference type="EMBL" id="QGY03111.1"/>
    </source>
</evidence>
<keyword evidence="9 10" id="KW-0456">Lyase</keyword>
<dbReference type="NCBIfam" id="NF001377">
    <property type="entry name" value="PRK00278.2-4"/>
    <property type="match status" value="1"/>
</dbReference>
<dbReference type="EMBL" id="CP043538">
    <property type="protein sequence ID" value="QGY03111.1"/>
    <property type="molecule type" value="Genomic_DNA"/>
</dbReference>
<keyword evidence="6 10" id="KW-0210">Decarboxylase</keyword>
<dbReference type="GO" id="GO:0004425">
    <property type="term" value="F:indole-3-glycerol-phosphate synthase activity"/>
    <property type="evidence" value="ECO:0007669"/>
    <property type="project" value="UniProtKB-UniRule"/>
</dbReference>
<evidence type="ECO:0000256" key="5">
    <source>
        <dbReference type="ARBA" id="ARBA00022605"/>
    </source>
</evidence>
<dbReference type="RefSeq" id="WP_010682262.1">
    <property type="nucleotide sequence ID" value="NZ_CP043538.1"/>
</dbReference>
<feature type="domain" description="Indole-3-glycerol phosphate synthase" evidence="11">
    <location>
        <begin position="24"/>
        <end position="279"/>
    </location>
</feature>
<keyword evidence="7 10" id="KW-0822">Tryptophan biosynthesis</keyword>
<reference evidence="12 13" key="1">
    <citation type="journal article" date="2012" name="Genet. Mol. Biol.">
        <title>Analysis of 16S rRNA and mxaF genes revealing insights into Methylobacterium niche-specific plant association.</title>
        <authorList>
            <person name="Dourado M.N."/>
            <person name="Andreote F.D."/>
            <person name="Dini-Andreote F."/>
            <person name="Conti R."/>
            <person name="Araujo J.M."/>
            <person name="Araujo W.L."/>
        </authorList>
    </citation>
    <scope>NUCLEOTIDE SEQUENCE [LARGE SCALE GENOMIC DNA]</scope>
    <source>
        <strain evidence="12 13">SR1.6/6</strain>
    </source>
</reference>
<dbReference type="PROSITE" id="PS00614">
    <property type="entry name" value="IGPS"/>
    <property type="match status" value="1"/>
</dbReference>
<dbReference type="InterPro" id="IPR013798">
    <property type="entry name" value="Indole-3-glycerol_P_synth_dom"/>
</dbReference>
<evidence type="ECO:0000256" key="6">
    <source>
        <dbReference type="ARBA" id="ARBA00022793"/>
    </source>
</evidence>
<protein>
    <recommendedName>
        <fullName evidence="4 10">Indole-3-glycerol phosphate synthase</fullName>
        <shortName evidence="10">IGPS</shortName>
        <ecNumber evidence="3 10">4.1.1.48</ecNumber>
    </recommendedName>
</protein>
<comment type="similarity">
    <text evidence="10">Belongs to the TrpC family.</text>
</comment>
<sequence length="305" mass="32537">MSAITHEAKGVAAPEGESERPNVLARIEAYKRREIAEAKLRVPLAKLERKVAQAEPVRGFAAAIRAHLAEGRPGLIAEVKKASPSKGLIRADFDPARLAAAYEAGGATCLSVLTDEPSFQGRPEYLTAARDACGLPVLRKDFLFEPYQVYEARAWGADCILVIMACLDDDEAVDLVETAHLLGMDVLVEVHDAAELERAIPLGAALIGINNRNLKTFEVSFDTAIRLGAGIPSDRIAVAESGIGGHADVVRLRENGLGVVLVGESLMRQADVTRATRALLFGEAEETGINAKATEPKGGKVKKKG</sequence>
<dbReference type="GO" id="GO:0004640">
    <property type="term" value="F:phosphoribosylanthranilate isomerase activity"/>
    <property type="evidence" value="ECO:0007669"/>
    <property type="project" value="TreeGrafter"/>
</dbReference>
<dbReference type="InterPro" id="IPR011060">
    <property type="entry name" value="RibuloseP-bd_barrel"/>
</dbReference>
<dbReference type="NCBIfam" id="NF001370">
    <property type="entry name" value="PRK00278.1-2"/>
    <property type="match status" value="1"/>
</dbReference>
<dbReference type="InterPro" id="IPR001468">
    <property type="entry name" value="Indole-3-GlycerolPSynthase_CS"/>
</dbReference>
<keyword evidence="8 10" id="KW-0057">Aromatic amino acid biosynthesis</keyword>
<dbReference type="FunFam" id="3.20.20.70:FF:000024">
    <property type="entry name" value="Indole-3-glycerol phosphate synthase"/>
    <property type="match status" value="1"/>
</dbReference>
<dbReference type="UniPathway" id="UPA00035">
    <property type="reaction ID" value="UER00043"/>
</dbReference>
<proteinExistence type="inferred from homology"/>
<organism evidence="12 13">
    <name type="scientific">Methylobacterium mesophilicum SR1.6/6</name>
    <dbReference type="NCBI Taxonomy" id="908290"/>
    <lineage>
        <taxon>Bacteria</taxon>
        <taxon>Pseudomonadati</taxon>
        <taxon>Pseudomonadota</taxon>
        <taxon>Alphaproteobacteria</taxon>
        <taxon>Hyphomicrobiales</taxon>
        <taxon>Methylobacteriaceae</taxon>
        <taxon>Methylobacterium</taxon>
    </lineage>
</organism>
<comment type="catalytic activity">
    <reaction evidence="1 10">
        <text>1-(2-carboxyphenylamino)-1-deoxy-D-ribulose 5-phosphate + H(+) = (1S,2R)-1-C-(indol-3-yl)glycerol 3-phosphate + CO2 + H2O</text>
        <dbReference type="Rhea" id="RHEA:23476"/>
        <dbReference type="ChEBI" id="CHEBI:15377"/>
        <dbReference type="ChEBI" id="CHEBI:15378"/>
        <dbReference type="ChEBI" id="CHEBI:16526"/>
        <dbReference type="ChEBI" id="CHEBI:58613"/>
        <dbReference type="ChEBI" id="CHEBI:58866"/>
        <dbReference type="EC" id="4.1.1.48"/>
    </reaction>
</comment>
<evidence type="ECO:0000256" key="8">
    <source>
        <dbReference type="ARBA" id="ARBA00023141"/>
    </source>
</evidence>
<evidence type="ECO:0000256" key="10">
    <source>
        <dbReference type="HAMAP-Rule" id="MF_00134"/>
    </source>
</evidence>
<dbReference type="HAMAP" id="MF_00134_B">
    <property type="entry name" value="IGPS_B"/>
    <property type="match status" value="1"/>
</dbReference>
<dbReference type="NCBIfam" id="NF001373">
    <property type="entry name" value="PRK00278.1-6"/>
    <property type="match status" value="1"/>
</dbReference>
<dbReference type="InterPro" id="IPR045186">
    <property type="entry name" value="Indole-3-glycerol_P_synth"/>
</dbReference>
<evidence type="ECO:0000256" key="1">
    <source>
        <dbReference type="ARBA" id="ARBA00001633"/>
    </source>
</evidence>
<comment type="pathway">
    <text evidence="2 10">Amino-acid biosynthesis; L-tryptophan biosynthesis; L-tryptophan from chorismate: step 4/5.</text>
</comment>